<organism evidence="2 3">
    <name type="scientific">Romanomermis culicivorax</name>
    <name type="common">Nematode worm</name>
    <dbReference type="NCBI Taxonomy" id="13658"/>
    <lineage>
        <taxon>Eukaryota</taxon>
        <taxon>Metazoa</taxon>
        <taxon>Ecdysozoa</taxon>
        <taxon>Nematoda</taxon>
        <taxon>Enoplea</taxon>
        <taxon>Dorylaimia</taxon>
        <taxon>Mermithida</taxon>
        <taxon>Mermithoidea</taxon>
        <taxon>Mermithidae</taxon>
        <taxon>Romanomermis</taxon>
    </lineage>
</organism>
<evidence type="ECO:0000313" key="2">
    <source>
        <dbReference type="Proteomes" id="UP000887565"/>
    </source>
</evidence>
<protein>
    <submittedName>
        <fullName evidence="3">Uncharacterized protein</fullName>
    </submittedName>
</protein>
<reference evidence="3" key="1">
    <citation type="submission" date="2022-11" db="UniProtKB">
        <authorList>
            <consortium name="WormBaseParasite"/>
        </authorList>
    </citation>
    <scope>IDENTIFICATION</scope>
</reference>
<feature type="region of interest" description="Disordered" evidence="1">
    <location>
        <begin position="64"/>
        <end position="96"/>
    </location>
</feature>
<dbReference type="AlphaFoldDB" id="A0A915KAK4"/>
<dbReference type="WBParaSite" id="nRc.2.0.1.t35390-RA">
    <property type="protein sequence ID" value="nRc.2.0.1.t35390-RA"/>
    <property type="gene ID" value="nRc.2.0.1.g35390"/>
</dbReference>
<proteinExistence type="predicted"/>
<name>A0A915KAK4_ROMCU</name>
<evidence type="ECO:0000313" key="3">
    <source>
        <dbReference type="WBParaSite" id="nRc.2.0.1.t35390-RA"/>
    </source>
</evidence>
<evidence type="ECO:0000256" key="1">
    <source>
        <dbReference type="SAM" id="MobiDB-lite"/>
    </source>
</evidence>
<dbReference type="Proteomes" id="UP000887565">
    <property type="component" value="Unplaced"/>
</dbReference>
<keyword evidence="2" id="KW-1185">Reference proteome</keyword>
<sequence>MVYGKLVHRFLLCCSIINYASFLFLAKNGNLVEDPKGLQLVDELNHLKLYPLTNKNTTEMKIQEKNKSETRQFKTLEKSTTTSKKEPMKNENHSQDVKKTITEKARIFPPENVASYLFETNDIQGVEEEIERLIQSKALSKYDALDYISEIRSFWKRYDEQAVEGLIEAEREKAENGLLSDMLNIGQELNKNAQLEKLLYNYVQRLYGGSFSGKIQIDYIAAKVISDLQAKFTNHIHAMECDNCEQLKKTLKDIKEALTQFQFTNPPVKIGAEYLADENDDRVERILKKFMLKLQNEVQNGRMEQSCVYVFEVS</sequence>
<accession>A0A915KAK4</accession>